<dbReference type="Gene3D" id="3.40.50.720">
    <property type="entry name" value="NAD(P)-binding Rossmann-like Domain"/>
    <property type="match status" value="1"/>
</dbReference>
<dbReference type="Pfam" id="PF02423">
    <property type="entry name" value="OCD_Mu_crystall"/>
    <property type="match status" value="1"/>
</dbReference>
<dbReference type="Gene3D" id="3.30.1780.10">
    <property type="entry name" value="ornithine cyclodeaminase, domain 1"/>
    <property type="match status" value="1"/>
</dbReference>
<evidence type="ECO:0008006" key="2">
    <source>
        <dbReference type="Google" id="ProtNLM"/>
    </source>
</evidence>
<organism evidence="1">
    <name type="scientific">marine metagenome</name>
    <dbReference type="NCBI Taxonomy" id="408172"/>
    <lineage>
        <taxon>unclassified sequences</taxon>
        <taxon>metagenomes</taxon>
        <taxon>ecological metagenomes</taxon>
    </lineage>
</organism>
<dbReference type="AlphaFoldDB" id="A0A382G2E6"/>
<gene>
    <name evidence="1" type="ORF">METZ01_LOCUS221906</name>
</gene>
<accession>A0A382G2E6</accession>
<sequence length="258" mass="28157">VTKVYSLSQISNALENIDVVTCIEEGFIAYSRNEVVVPPVGEMLFEDPRGEAHIKYGFIKNNDYFVVKIASGFYENFKFGLPTNSGLMLLFSQKTGELLAVLLDEGQLTAVRTAAAGAVVAKYMAPTTVHRIGIIGAGDQARRQLLMLGSVIACRDVTVWGVSQEEVDLYKQDMETLGYSVDTTLDPAVVAKTCNLIVTVTPARHPLLHNDKVRPGTHITAIGADTPEKQELDPKILARADIVVADSIEQCQSRGEIY</sequence>
<name>A0A382G2E6_9ZZZZ</name>
<dbReference type="InterPro" id="IPR023401">
    <property type="entry name" value="ODC_N"/>
</dbReference>
<evidence type="ECO:0000313" key="1">
    <source>
        <dbReference type="EMBL" id="SVB69052.1"/>
    </source>
</evidence>
<dbReference type="EMBL" id="UINC01053025">
    <property type="protein sequence ID" value="SVB69052.1"/>
    <property type="molecule type" value="Genomic_DNA"/>
</dbReference>
<reference evidence="1" key="1">
    <citation type="submission" date="2018-05" db="EMBL/GenBank/DDBJ databases">
        <authorList>
            <person name="Lanie J.A."/>
            <person name="Ng W.-L."/>
            <person name="Kazmierczak K.M."/>
            <person name="Andrzejewski T.M."/>
            <person name="Davidsen T.M."/>
            <person name="Wayne K.J."/>
            <person name="Tettelin H."/>
            <person name="Glass J.I."/>
            <person name="Rusch D."/>
            <person name="Podicherti R."/>
            <person name="Tsui H.-C.T."/>
            <person name="Winkler M.E."/>
        </authorList>
    </citation>
    <scope>NUCLEOTIDE SEQUENCE</scope>
</reference>
<dbReference type="SUPFAM" id="SSF51735">
    <property type="entry name" value="NAD(P)-binding Rossmann-fold domains"/>
    <property type="match status" value="1"/>
</dbReference>
<feature type="non-terminal residue" evidence="1">
    <location>
        <position position="258"/>
    </location>
</feature>
<feature type="non-terminal residue" evidence="1">
    <location>
        <position position="1"/>
    </location>
</feature>
<dbReference type="PANTHER" id="PTHR13812">
    <property type="entry name" value="KETIMINE REDUCTASE MU-CRYSTALLIN"/>
    <property type="match status" value="1"/>
</dbReference>
<dbReference type="InterPro" id="IPR036291">
    <property type="entry name" value="NAD(P)-bd_dom_sf"/>
</dbReference>
<proteinExistence type="predicted"/>
<protein>
    <recommendedName>
        <fullName evidence="2">Ornithine cyclodeaminase family protein</fullName>
    </recommendedName>
</protein>
<dbReference type="GO" id="GO:0005737">
    <property type="term" value="C:cytoplasm"/>
    <property type="evidence" value="ECO:0007669"/>
    <property type="project" value="TreeGrafter"/>
</dbReference>
<dbReference type="PANTHER" id="PTHR13812:SF19">
    <property type="entry name" value="KETIMINE REDUCTASE MU-CRYSTALLIN"/>
    <property type="match status" value="1"/>
</dbReference>
<dbReference type="InterPro" id="IPR003462">
    <property type="entry name" value="ODC_Mu_crystall"/>
</dbReference>